<reference evidence="1 2" key="1">
    <citation type="submission" date="2016-04" db="EMBL/GenBank/DDBJ databases">
        <title>Genome analyses suggest a sexual origin of heterokaryosis in a supposedly ancient asexual fungus.</title>
        <authorList>
            <person name="Ropars J."/>
            <person name="Sedzielewska K."/>
            <person name="Noel J."/>
            <person name="Charron P."/>
            <person name="Farinelli L."/>
            <person name="Marton T."/>
            <person name="Kruger M."/>
            <person name="Pelin A."/>
            <person name="Brachmann A."/>
            <person name="Corradi N."/>
        </authorList>
    </citation>
    <scope>NUCLEOTIDE SEQUENCE [LARGE SCALE GENOMIC DNA]</scope>
    <source>
        <strain evidence="1 2">C2</strain>
    </source>
</reference>
<name>A0A2N1MY00_9GLOM</name>
<evidence type="ECO:0000313" key="1">
    <source>
        <dbReference type="EMBL" id="PKK66515.1"/>
    </source>
</evidence>
<sequence length="127" mass="14497">MGNEACIDLAYNLKKPVAVFTTNESFFERFRCAAIIQSLQIAYAFRGPERQINDIINQMNIKAASEKLPQSLPSYVQYPPLIPELSNFMSVHKRVLYVVFGTRFFTTENNNKILQSLVETANKKNTS</sequence>
<proteinExistence type="predicted"/>
<organism evidence="1 2">
    <name type="scientific">Rhizophagus irregularis</name>
    <dbReference type="NCBI Taxonomy" id="588596"/>
    <lineage>
        <taxon>Eukaryota</taxon>
        <taxon>Fungi</taxon>
        <taxon>Fungi incertae sedis</taxon>
        <taxon>Mucoromycota</taxon>
        <taxon>Glomeromycotina</taxon>
        <taxon>Glomeromycetes</taxon>
        <taxon>Glomerales</taxon>
        <taxon>Glomeraceae</taxon>
        <taxon>Rhizophagus</taxon>
    </lineage>
</organism>
<accession>A0A2N1MY00</accession>
<evidence type="ECO:0000313" key="2">
    <source>
        <dbReference type="Proteomes" id="UP000233469"/>
    </source>
</evidence>
<protein>
    <submittedName>
        <fullName evidence="1">Uncharacterized protein</fullName>
    </submittedName>
</protein>
<dbReference type="EMBL" id="LLXL01001081">
    <property type="protein sequence ID" value="PKK66515.1"/>
    <property type="molecule type" value="Genomic_DNA"/>
</dbReference>
<gene>
    <name evidence="1" type="ORF">RhiirC2_784674</name>
</gene>
<reference evidence="1 2" key="2">
    <citation type="submission" date="2017-10" db="EMBL/GenBank/DDBJ databases">
        <title>Extensive intraspecific genome diversity in a model arbuscular mycorrhizal fungus.</title>
        <authorList>
            <person name="Chen E.C.H."/>
            <person name="Morin E."/>
            <person name="Baudet D."/>
            <person name="Noel J."/>
            <person name="Ndikumana S."/>
            <person name="Charron P."/>
            <person name="St-Onge C."/>
            <person name="Giorgi J."/>
            <person name="Grigoriev I.V."/>
            <person name="Roux C."/>
            <person name="Martin F.M."/>
            <person name="Corradi N."/>
        </authorList>
    </citation>
    <scope>NUCLEOTIDE SEQUENCE [LARGE SCALE GENOMIC DNA]</scope>
    <source>
        <strain evidence="1 2">C2</strain>
    </source>
</reference>
<dbReference type="VEuPathDB" id="FungiDB:FUN_024638"/>
<dbReference type="Proteomes" id="UP000233469">
    <property type="component" value="Unassembled WGS sequence"/>
</dbReference>
<dbReference type="AlphaFoldDB" id="A0A2N1MY00"/>
<comment type="caution">
    <text evidence="1">The sequence shown here is derived from an EMBL/GenBank/DDBJ whole genome shotgun (WGS) entry which is preliminary data.</text>
</comment>